<evidence type="ECO:0000256" key="1">
    <source>
        <dbReference type="ARBA" id="ARBA00001917"/>
    </source>
</evidence>
<evidence type="ECO:0000313" key="12">
    <source>
        <dbReference type="EMBL" id="AHF07343.1"/>
    </source>
</evidence>
<dbReference type="Gene3D" id="3.50.50.60">
    <property type="entry name" value="FAD/NAD(P)-binding domain"/>
    <property type="match status" value="1"/>
</dbReference>
<dbReference type="GO" id="GO:0016491">
    <property type="term" value="F:oxidoreductase activity"/>
    <property type="evidence" value="ECO:0007669"/>
    <property type="project" value="UniProtKB-KW"/>
</dbReference>
<dbReference type="PRINTS" id="PR00411">
    <property type="entry name" value="PNDRDTASEI"/>
</dbReference>
<dbReference type="SUPFAM" id="SSF51395">
    <property type="entry name" value="FMN-linked oxidoreductases"/>
    <property type="match status" value="1"/>
</dbReference>
<proteinExistence type="inferred from homology"/>
<evidence type="ECO:0000256" key="9">
    <source>
        <dbReference type="ARBA" id="ARBA00023014"/>
    </source>
</evidence>
<keyword evidence="4" id="KW-0285">Flavoprotein</keyword>
<dbReference type="HOGENOM" id="CLU_012153_1_1_9"/>
<dbReference type="KEGG" id="dmt:DESME_10105"/>
<comment type="cofactor">
    <cofactor evidence="2">
        <name>[4Fe-4S] cluster</name>
        <dbReference type="ChEBI" id="CHEBI:49883"/>
    </cofactor>
</comment>
<feature type="domain" description="NADH:flavin oxidoreductase/NADH oxidase N-terminal" evidence="10">
    <location>
        <begin position="9"/>
        <end position="337"/>
    </location>
</feature>
<dbReference type="GO" id="GO:0051536">
    <property type="term" value="F:iron-sulfur cluster binding"/>
    <property type="evidence" value="ECO:0007669"/>
    <property type="project" value="UniProtKB-KW"/>
</dbReference>
<sequence length="684" mass="75298">MTQFPILSSPIKVGSLTMRNRMMTTSMSPGHGYVTNEGVPTQRLLNYLEERAAGGTALICQTIAFYPRIVTGHLHPLPLGFSNEHLPYLRAMAERVQKHGGLIIGQPYAVHDWKPTPDADEEYWGPSTKTISKLIPNPMTKEHIETFKKNVVQCAVTLQNAGWDGVEVMAGVGGILNRFMSPATNDRTDEYGGSLENRCRLTVEVMTEIKKACGQDFTILVRWSPVDFIKGSLEMEESLKIVTILEKAGAALHNLAPGWHETSVPLTTKDIQDGYWSWISEKIKTVATIPVTTAYRNTDPDVMEEILQKKKADIIGGLRYNIADPEFANKVVEGRPEDINRCICCCRCLDDVISQAKPLNYCGVNPHLGEELEKPLITKTNKAKKVMVIGSGPGGFSAAVTAARRGHQVTIYERGPRVGGCLVMSSIFSPIYDRLNTYYKTILRKHPEIKVELNTTVTPELVKSVKPDAVVVAIGGHPVDLDVPGAGGGNVIKSHDFLEMLNGKPPQKPGIVNKVMWNCGSVFLKFFYTPDLARTFMAKFPWPLGKKIAIIGGGLPGCELGKEMMHHDRDLVIIDDHKKIGHDVGGSDRFHITSAFKKSPHVTLEPLTKVKEITNQGVKVVHEDGSEVFYNVDTVAITLGFDKNMDLADSLMHSIKELYVVGDCTNPARMADATKAGYLAASQI</sequence>
<dbReference type="SUPFAM" id="SSF51905">
    <property type="entry name" value="FAD/NAD(P)-binding domain"/>
    <property type="match status" value="1"/>
</dbReference>
<protein>
    <submittedName>
        <fullName evidence="12">NADH:flavin oxidoreductase</fullName>
    </submittedName>
</protein>
<dbReference type="STRING" id="871968.DESME_10105"/>
<dbReference type="PRINTS" id="PR00368">
    <property type="entry name" value="FADPNR"/>
</dbReference>
<dbReference type="RefSeq" id="WP_006716130.1">
    <property type="nucleotide sequence ID" value="NZ_CP007032.1"/>
</dbReference>
<keyword evidence="8" id="KW-0408">Iron</keyword>
<evidence type="ECO:0000256" key="3">
    <source>
        <dbReference type="ARBA" id="ARBA00011048"/>
    </source>
</evidence>
<dbReference type="GO" id="GO:0010181">
    <property type="term" value="F:FMN binding"/>
    <property type="evidence" value="ECO:0007669"/>
    <property type="project" value="InterPro"/>
</dbReference>
<organism evidence="12 13">
    <name type="scientific">Desulfitobacterium metallireducens DSM 15288</name>
    <dbReference type="NCBI Taxonomy" id="871968"/>
    <lineage>
        <taxon>Bacteria</taxon>
        <taxon>Bacillati</taxon>
        <taxon>Bacillota</taxon>
        <taxon>Clostridia</taxon>
        <taxon>Eubacteriales</taxon>
        <taxon>Desulfitobacteriaceae</taxon>
        <taxon>Desulfitobacterium</taxon>
    </lineage>
</organism>
<gene>
    <name evidence="12" type="ORF">DESME_10105</name>
</gene>
<dbReference type="CDD" id="cd02803">
    <property type="entry name" value="OYE_like_FMN_family"/>
    <property type="match status" value="1"/>
</dbReference>
<evidence type="ECO:0000256" key="4">
    <source>
        <dbReference type="ARBA" id="ARBA00022630"/>
    </source>
</evidence>
<evidence type="ECO:0000256" key="2">
    <source>
        <dbReference type="ARBA" id="ARBA00001966"/>
    </source>
</evidence>
<evidence type="ECO:0000256" key="7">
    <source>
        <dbReference type="ARBA" id="ARBA00023002"/>
    </source>
</evidence>
<dbReference type="InterPro" id="IPR036188">
    <property type="entry name" value="FAD/NAD-bd_sf"/>
</dbReference>
<dbReference type="EMBL" id="CP007032">
    <property type="protein sequence ID" value="AHF07343.1"/>
    <property type="molecule type" value="Genomic_DNA"/>
</dbReference>
<dbReference type="AlphaFoldDB" id="W0ECU5"/>
<feature type="domain" description="FAD/NAD(P)-binding" evidence="11">
    <location>
        <begin position="384"/>
        <end position="665"/>
    </location>
</feature>
<comment type="cofactor">
    <cofactor evidence="1">
        <name>FMN</name>
        <dbReference type="ChEBI" id="CHEBI:58210"/>
    </cofactor>
</comment>
<dbReference type="Pfam" id="PF07992">
    <property type="entry name" value="Pyr_redox_2"/>
    <property type="match status" value="1"/>
</dbReference>
<dbReference type="Pfam" id="PF00724">
    <property type="entry name" value="Oxidored_FMN"/>
    <property type="match status" value="1"/>
</dbReference>
<evidence type="ECO:0000259" key="10">
    <source>
        <dbReference type="Pfam" id="PF00724"/>
    </source>
</evidence>
<evidence type="ECO:0000256" key="5">
    <source>
        <dbReference type="ARBA" id="ARBA00022643"/>
    </source>
</evidence>
<evidence type="ECO:0000256" key="6">
    <source>
        <dbReference type="ARBA" id="ARBA00022723"/>
    </source>
</evidence>
<dbReference type="InterPro" id="IPR051793">
    <property type="entry name" value="NADH:flavin_oxidoreductase"/>
</dbReference>
<name>W0ECU5_9FIRM</name>
<dbReference type="GO" id="GO:0046872">
    <property type="term" value="F:metal ion binding"/>
    <property type="evidence" value="ECO:0007669"/>
    <property type="project" value="UniProtKB-KW"/>
</dbReference>
<dbReference type="InterPro" id="IPR013785">
    <property type="entry name" value="Aldolase_TIM"/>
</dbReference>
<dbReference type="PANTHER" id="PTHR42917">
    <property type="entry name" value="2,4-DIENOYL-COA REDUCTASE"/>
    <property type="match status" value="1"/>
</dbReference>
<comment type="similarity">
    <text evidence="3">In the N-terminal section; belongs to the NADH:flavin oxidoreductase/NADH oxidase family.</text>
</comment>
<dbReference type="Gene3D" id="3.20.20.70">
    <property type="entry name" value="Aldolase class I"/>
    <property type="match status" value="1"/>
</dbReference>
<keyword evidence="5" id="KW-0288">FMN</keyword>
<dbReference type="PANTHER" id="PTHR42917:SF2">
    <property type="entry name" value="2,4-DIENOYL-COA REDUCTASE [(2E)-ENOYL-COA-PRODUCING]"/>
    <property type="match status" value="1"/>
</dbReference>
<keyword evidence="13" id="KW-1185">Reference proteome</keyword>
<dbReference type="OrthoDB" id="9772736at2"/>
<keyword evidence="7" id="KW-0560">Oxidoreductase</keyword>
<dbReference type="InterPro" id="IPR001155">
    <property type="entry name" value="OxRdtase_FMN_N"/>
</dbReference>
<dbReference type="Gene3D" id="3.40.50.720">
    <property type="entry name" value="NAD(P)-binding Rossmann-like Domain"/>
    <property type="match status" value="1"/>
</dbReference>
<keyword evidence="6" id="KW-0479">Metal-binding</keyword>
<evidence type="ECO:0000256" key="8">
    <source>
        <dbReference type="ARBA" id="ARBA00023004"/>
    </source>
</evidence>
<dbReference type="Proteomes" id="UP000010847">
    <property type="component" value="Chromosome"/>
</dbReference>
<dbReference type="eggNOG" id="COG1902">
    <property type="taxonomic scope" value="Bacteria"/>
</dbReference>
<dbReference type="eggNOG" id="COG0446">
    <property type="taxonomic scope" value="Bacteria"/>
</dbReference>
<evidence type="ECO:0000313" key="13">
    <source>
        <dbReference type="Proteomes" id="UP000010847"/>
    </source>
</evidence>
<keyword evidence="9" id="KW-0411">Iron-sulfur</keyword>
<dbReference type="InterPro" id="IPR023753">
    <property type="entry name" value="FAD/NAD-binding_dom"/>
</dbReference>
<evidence type="ECO:0000259" key="11">
    <source>
        <dbReference type="Pfam" id="PF07992"/>
    </source>
</evidence>
<accession>W0ECU5</accession>
<reference evidence="12 13" key="1">
    <citation type="submission" date="2013-12" db="EMBL/GenBank/DDBJ databases">
        <authorList>
            <consortium name="DOE Joint Genome Institute"/>
            <person name="Smidt H."/>
            <person name="Huntemann M."/>
            <person name="Han J."/>
            <person name="Chen A."/>
            <person name="Kyrpides N."/>
            <person name="Mavromatis K."/>
            <person name="Markowitz V."/>
            <person name="Palaniappan K."/>
            <person name="Ivanova N."/>
            <person name="Schaumberg A."/>
            <person name="Pati A."/>
            <person name="Liolios K."/>
            <person name="Nordberg H.P."/>
            <person name="Cantor M.N."/>
            <person name="Hua S.X."/>
            <person name="Woyke T."/>
        </authorList>
    </citation>
    <scope>NUCLEOTIDE SEQUENCE [LARGE SCALE GENOMIC DNA]</scope>
    <source>
        <strain evidence="13">DSM 15288</strain>
    </source>
</reference>